<comment type="caution">
    <text evidence="1">The sequence shown here is derived from an EMBL/GenBank/DDBJ whole genome shotgun (WGS) entry which is preliminary data.</text>
</comment>
<dbReference type="Proteomes" id="UP000789739">
    <property type="component" value="Unassembled WGS sequence"/>
</dbReference>
<dbReference type="AlphaFoldDB" id="A0A9N9BAC1"/>
<name>A0A9N9BAC1_9GLOM</name>
<proteinExistence type="predicted"/>
<dbReference type="EMBL" id="CAJVPI010000668">
    <property type="protein sequence ID" value="CAG8561077.1"/>
    <property type="molecule type" value="Genomic_DNA"/>
</dbReference>
<sequence length="68" mass="8190">MRHKECFWLLCITVPRTEDLSDRRLRRMGVYHADLFARHEWWPFDAIEITFPDCFGNILSYVKTLGES</sequence>
<evidence type="ECO:0000313" key="1">
    <source>
        <dbReference type="EMBL" id="CAG8561077.1"/>
    </source>
</evidence>
<organism evidence="1 2">
    <name type="scientific">Paraglomus brasilianum</name>
    <dbReference type="NCBI Taxonomy" id="144538"/>
    <lineage>
        <taxon>Eukaryota</taxon>
        <taxon>Fungi</taxon>
        <taxon>Fungi incertae sedis</taxon>
        <taxon>Mucoromycota</taxon>
        <taxon>Glomeromycotina</taxon>
        <taxon>Glomeromycetes</taxon>
        <taxon>Paraglomerales</taxon>
        <taxon>Paraglomeraceae</taxon>
        <taxon>Paraglomus</taxon>
    </lineage>
</organism>
<accession>A0A9N9BAC1</accession>
<keyword evidence="2" id="KW-1185">Reference proteome</keyword>
<evidence type="ECO:0000313" key="2">
    <source>
        <dbReference type="Proteomes" id="UP000789739"/>
    </source>
</evidence>
<gene>
    <name evidence="1" type="ORF">PBRASI_LOCUS5596</name>
</gene>
<protein>
    <submittedName>
        <fullName evidence="1">2705_t:CDS:1</fullName>
    </submittedName>
</protein>
<reference evidence="1" key="1">
    <citation type="submission" date="2021-06" db="EMBL/GenBank/DDBJ databases">
        <authorList>
            <person name="Kallberg Y."/>
            <person name="Tangrot J."/>
            <person name="Rosling A."/>
        </authorList>
    </citation>
    <scope>NUCLEOTIDE SEQUENCE</scope>
    <source>
        <strain evidence="1">BR232B</strain>
    </source>
</reference>